<evidence type="ECO:0000256" key="2">
    <source>
        <dbReference type="ARBA" id="ARBA00012438"/>
    </source>
</evidence>
<evidence type="ECO:0000256" key="1">
    <source>
        <dbReference type="ARBA" id="ARBA00000085"/>
    </source>
</evidence>
<dbReference type="InterPro" id="IPR003661">
    <property type="entry name" value="HisK_dim/P_dom"/>
</dbReference>
<protein>
    <recommendedName>
        <fullName evidence="2">histidine kinase</fullName>
        <ecNumber evidence="2">2.7.13.3</ecNumber>
    </recommendedName>
</protein>
<evidence type="ECO:0000256" key="5">
    <source>
        <dbReference type="ARBA" id="ARBA00022741"/>
    </source>
</evidence>
<dbReference type="Pfam" id="PF00512">
    <property type="entry name" value="HisKA"/>
    <property type="match status" value="1"/>
</dbReference>
<evidence type="ECO:0000256" key="6">
    <source>
        <dbReference type="ARBA" id="ARBA00022777"/>
    </source>
</evidence>
<sequence>MYGKRQSGYRTAKLDWTFGALCGSLAIYAFVGLYSVFVWSRETWTSDLAFFSLVAFSQFGYSLTQLFHLSHAGPHDGRFGFACVVIGLLAVMHHAERRASVAQTRRWLWFAYGAALVACILDVANVVEHQDDISAWSALFQSRLTAPGITIVLLLACGVGVATYRMARLYLEGMKDALPVTAGMFLLFLTMVHEALVSTGALGGSGIGRLGFLAFLIGGSGSYAFRYSAVSRELEARTEELEHTTRELRKSYRDLHSAQEELGRKEQLAVVGELAAVVAHEVRNPLAVITNAVAGLRRPTLPRDDQTTLLGILEEETTRLNRLVSDLLRYARPVNVQKSKIRISDLLDRALQLAKIKAKGIEVSTKYDVENPHVWGDSSLLRQVFDNLVENAVQAMSHGGTLSLHVDRRQDDGFDGFAVHIRDTGEGMDTIVRLRARDPFFTTRPSGTGLGLAIVDRIVEAHGGFLLIESRAGEGTTVTVCLPAGADDVNQADLERAAKLRGGSLS</sequence>
<keyword evidence="13" id="KW-1185">Reference proteome</keyword>
<evidence type="ECO:0000256" key="4">
    <source>
        <dbReference type="ARBA" id="ARBA00022679"/>
    </source>
</evidence>
<feature type="coiled-coil region" evidence="9">
    <location>
        <begin position="231"/>
        <end position="261"/>
    </location>
</feature>
<keyword evidence="9" id="KW-0175">Coiled coil</keyword>
<dbReference type="Proteomes" id="UP001379533">
    <property type="component" value="Chromosome"/>
</dbReference>
<keyword evidence="10" id="KW-1133">Transmembrane helix</keyword>
<feature type="transmembrane region" description="Helical" evidence="10">
    <location>
        <begin position="48"/>
        <end position="67"/>
    </location>
</feature>
<keyword evidence="8" id="KW-0902">Two-component regulatory system</keyword>
<dbReference type="PANTHER" id="PTHR43065:SF10">
    <property type="entry name" value="PEROXIDE STRESS-ACTIVATED HISTIDINE KINASE MAK3"/>
    <property type="match status" value="1"/>
</dbReference>
<dbReference type="PROSITE" id="PS50109">
    <property type="entry name" value="HIS_KIN"/>
    <property type="match status" value="1"/>
</dbReference>
<dbReference type="InterPro" id="IPR004358">
    <property type="entry name" value="Sig_transdc_His_kin-like_C"/>
</dbReference>
<keyword evidence="10" id="KW-0812">Transmembrane</keyword>
<dbReference type="InterPro" id="IPR036097">
    <property type="entry name" value="HisK_dim/P_sf"/>
</dbReference>
<dbReference type="Gene3D" id="1.10.287.130">
    <property type="match status" value="1"/>
</dbReference>
<evidence type="ECO:0000256" key="9">
    <source>
        <dbReference type="SAM" id="Coils"/>
    </source>
</evidence>
<evidence type="ECO:0000313" key="12">
    <source>
        <dbReference type="EMBL" id="WXA98184.1"/>
    </source>
</evidence>
<evidence type="ECO:0000256" key="3">
    <source>
        <dbReference type="ARBA" id="ARBA00022553"/>
    </source>
</evidence>
<organism evidence="12 13">
    <name type="scientific">Pendulispora brunnea</name>
    <dbReference type="NCBI Taxonomy" id="2905690"/>
    <lineage>
        <taxon>Bacteria</taxon>
        <taxon>Pseudomonadati</taxon>
        <taxon>Myxococcota</taxon>
        <taxon>Myxococcia</taxon>
        <taxon>Myxococcales</taxon>
        <taxon>Sorangiineae</taxon>
        <taxon>Pendulisporaceae</taxon>
        <taxon>Pendulispora</taxon>
    </lineage>
</organism>
<keyword evidence="4" id="KW-0808">Transferase</keyword>
<keyword evidence="10" id="KW-0472">Membrane</keyword>
<dbReference type="EMBL" id="CP089982">
    <property type="protein sequence ID" value="WXA98184.1"/>
    <property type="molecule type" value="Genomic_DNA"/>
</dbReference>
<feature type="domain" description="Histidine kinase" evidence="11">
    <location>
        <begin position="277"/>
        <end position="486"/>
    </location>
</feature>
<reference evidence="12 13" key="1">
    <citation type="submission" date="2021-12" db="EMBL/GenBank/DDBJ databases">
        <title>Discovery of the Pendulisporaceae a myxobacterial family with distinct sporulation behavior and unique specialized metabolism.</title>
        <authorList>
            <person name="Garcia R."/>
            <person name="Popoff A."/>
            <person name="Bader C.D."/>
            <person name="Loehr J."/>
            <person name="Walesch S."/>
            <person name="Walt C."/>
            <person name="Boldt J."/>
            <person name="Bunk B."/>
            <person name="Haeckl F.J.F.P.J."/>
            <person name="Gunesch A.P."/>
            <person name="Birkelbach J."/>
            <person name="Nuebel U."/>
            <person name="Pietschmann T."/>
            <person name="Bach T."/>
            <person name="Mueller R."/>
        </authorList>
    </citation>
    <scope>NUCLEOTIDE SEQUENCE [LARGE SCALE GENOMIC DNA]</scope>
    <source>
        <strain evidence="12 13">MSr12523</strain>
    </source>
</reference>
<evidence type="ECO:0000256" key="7">
    <source>
        <dbReference type="ARBA" id="ARBA00022840"/>
    </source>
</evidence>
<dbReference type="InterPro" id="IPR003594">
    <property type="entry name" value="HATPase_dom"/>
</dbReference>
<feature type="transmembrane region" description="Helical" evidence="10">
    <location>
        <begin position="107"/>
        <end position="124"/>
    </location>
</feature>
<dbReference type="PRINTS" id="PR00344">
    <property type="entry name" value="BCTRLSENSOR"/>
</dbReference>
<dbReference type="GO" id="GO:0005524">
    <property type="term" value="F:ATP binding"/>
    <property type="evidence" value="ECO:0007669"/>
    <property type="project" value="UniProtKB-KW"/>
</dbReference>
<dbReference type="SMART" id="SM00387">
    <property type="entry name" value="HATPase_c"/>
    <property type="match status" value="1"/>
</dbReference>
<accession>A0ABZ2KMJ2</accession>
<evidence type="ECO:0000256" key="8">
    <source>
        <dbReference type="ARBA" id="ARBA00023012"/>
    </source>
</evidence>
<keyword evidence="6" id="KW-0418">Kinase</keyword>
<keyword evidence="7 12" id="KW-0067">ATP-binding</keyword>
<comment type="catalytic activity">
    <reaction evidence="1">
        <text>ATP + protein L-histidine = ADP + protein N-phospho-L-histidine.</text>
        <dbReference type="EC" id="2.7.13.3"/>
    </reaction>
</comment>
<keyword evidence="3" id="KW-0597">Phosphoprotein</keyword>
<feature type="transmembrane region" description="Helical" evidence="10">
    <location>
        <begin position="79"/>
        <end position="95"/>
    </location>
</feature>
<dbReference type="Gene3D" id="3.30.565.10">
    <property type="entry name" value="Histidine kinase-like ATPase, C-terminal domain"/>
    <property type="match status" value="1"/>
</dbReference>
<dbReference type="PANTHER" id="PTHR43065">
    <property type="entry name" value="SENSOR HISTIDINE KINASE"/>
    <property type="match status" value="1"/>
</dbReference>
<dbReference type="SUPFAM" id="SSF55874">
    <property type="entry name" value="ATPase domain of HSP90 chaperone/DNA topoisomerase II/histidine kinase"/>
    <property type="match status" value="1"/>
</dbReference>
<evidence type="ECO:0000256" key="10">
    <source>
        <dbReference type="SAM" id="Phobius"/>
    </source>
</evidence>
<evidence type="ECO:0000259" key="11">
    <source>
        <dbReference type="PROSITE" id="PS50109"/>
    </source>
</evidence>
<gene>
    <name evidence="12" type="ORF">LZC95_15240</name>
</gene>
<keyword evidence="5" id="KW-0547">Nucleotide-binding</keyword>
<feature type="transmembrane region" description="Helical" evidence="10">
    <location>
        <begin position="144"/>
        <end position="164"/>
    </location>
</feature>
<dbReference type="InterPro" id="IPR005467">
    <property type="entry name" value="His_kinase_dom"/>
</dbReference>
<dbReference type="InterPro" id="IPR036890">
    <property type="entry name" value="HATPase_C_sf"/>
</dbReference>
<evidence type="ECO:0000313" key="13">
    <source>
        <dbReference type="Proteomes" id="UP001379533"/>
    </source>
</evidence>
<dbReference type="CDD" id="cd00082">
    <property type="entry name" value="HisKA"/>
    <property type="match status" value="1"/>
</dbReference>
<proteinExistence type="predicted"/>
<dbReference type="SUPFAM" id="SSF47384">
    <property type="entry name" value="Homodimeric domain of signal transducing histidine kinase"/>
    <property type="match status" value="1"/>
</dbReference>
<feature type="transmembrane region" description="Helical" evidence="10">
    <location>
        <begin position="16"/>
        <end position="36"/>
    </location>
</feature>
<dbReference type="Pfam" id="PF02518">
    <property type="entry name" value="HATPase_c"/>
    <property type="match status" value="1"/>
</dbReference>
<dbReference type="EC" id="2.7.13.3" evidence="2"/>
<dbReference type="RefSeq" id="WP_394848795.1">
    <property type="nucleotide sequence ID" value="NZ_CP089982.1"/>
</dbReference>
<name>A0ABZ2KMJ2_9BACT</name>
<dbReference type="SMART" id="SM00388">
    <property type="entry name" value="HisKA"/>
    <property type="match status" value="1"/>
</dbReference>